<evidence type="ECO:0000256" key="1">
    <source>
        <dbReference type="SAM" id="SignalP"/>
    </source>
</evidence>
<dbReference type="Proteomes" id="UP000029994">
    <property type="component" value="Unassembled WGS sequence"/>
</dbReference>
<proteinExistence type="predicted"/>
<sequence>MLYRVLIIAFASLLTACASQITIIPDEHKILLTEDTLVYEGMITGDAVLEAIRLVRTDGRQIKKLRITSEGGEMGSGIEFGYFVHELNLDVEVSQLCFSACANYILPAANHVLIKKDAMLGWHGGAKQDDEIWRHSVPASRWEEFSGYLNRLRLKETAFFELIGVDQNITIYGQTIPNNCQFSQKTQGWIYSLSDMRKMGIKHIEMQGDELTTSTTYKDSEISTCLLPDIFK</sequence>
<dbReference type="AlphaFoldDB" id="A0A099LWQ6"/>
<gene>
    <name evidence="2" type="ORF">EA26_12615</name>
</gene>
<dbReference type="RefSeq" id="WP_039427837.1">
    <property type="nucleotide sequence ID" value="NZ_CP061844.1"/>
</dbReference>
<reference evidence="2 3" key="1">
    <citation type="submission" date="2014-04" db="EMBL/GenBank/DDBJ databases">
        <title>Genome sequencing of Vibrio navarrensis strains.</title>
        <authorList>
            <person name="Gladney L.M."/>
            <person name="Katz L.S."/>
            <person name="Marino-Ramirez L."/>
            <person name="Jordan I.K."/>
        </authorList>
    </citation>
    <scope>NUCLEOTIDE SEQUENCE [LARGE SCALE GENOMIC DNA]</scope>
    <source>
        <strain evidence="2 3">ATCC 51183</strain>
    </source>
</reference>
<comment type="caution">
    <text evidence="2">The sequence shown here is derived from an EMBL/GenBank/DDBJ whole genome shotgun (WGS) entry which is preliminary data.</text>
</comment>
<dbReference type="InterPro" id="IPR029045">
    <property type="entry name" value="ClpP/crotonase-like_dom_sf"/>
</dbReference>
<evidence type="ECO:0000313" key="2">
    <source>
        <dbReference type="EMBL" id="KGK12109.1"/>
    </source>
</evidence>
<protein>
    <recommendedName>
        <fullName evidence="4">Lipoprotein</fullName>
    </recommendedName>
</protein>
<evidence type="ECO:0008006" key="4">
    <source>
        <dbReference type="Google" id="ProtNLM"/>
    </source>
</evidence>
<evidence type="ECO:0000313" key="3">
    <source>
        <dbReference type="Proteomes" id="UP000029994"/>
    </source>
</evidence>
<dbReference type="EMBL" id="JMCG01000001">
    <property type="protein sequence ID" value="KGK12109.1"/>
    <property type="molecule type" value="Genomic_DNA"/>
</dbReference>
<dbReference type="STRING" id="29495.EA26_12615"/>
<accession>A0A099LWQ6</accession>
<dbReference type="PROSITE" id="PS51257">
    <property type="entry name" value="PROKAR_LIPOPROTEIN"/>
    <property type="match status" value="1"/>
</dbReference>
<feature type="chain" id="PRO_5001950780" description="Lipoprotein" evidence="1">
    <location>
        <begin position="19"/>
        <end position="232"/>
    </location>
</feature>
<keyword evidence="1" id="KW-0732">Signal</keyword>
<organism evidence="2 3">
    <name type="scientific">Vibrio navarrensis</name>
    <dbReference type="NCBI Taxonomy" id="29495"/>
    <lineage>
        <taxon>Bacteria</taxon>
        <taxon>Pseudomonadati</taxon>
        <taxon>Pseudomonadota</taxon>
        <taxon>Gammaproteobacteria</taxon>
        <taxon>Vibrionales</taxon>
        <taxon>Vibrionaceae</taxon>
        <taxon>Vibrio</taxon>
    </lineage>
</organism>
<dbReference type="SUPFAM" id="SSF52096">
    <property type="entry name" value="ClpP/crotonase"/>
    <property type="match status" value="1"/>
</dbReference>
<dbReference type="eggNOG" id="COG3904">
    <property type="taxonomic scope" value="Bacteria"/>
</dbReference>
<feature type="signal peptide" evidence="1">
    <location>
        <begin position="1"/>
        <end position="18"/>
    </location>
</feature>
<name>A0A099LWQ6_9VIBR</name>
<keyword evidence="3" id="KW-1185">Reference proteome</keyword>